<organism evidence="1 2">
    <name type="scientific">Mycena alexandri</name>
    <dbReference type="NCBI Taxonomy" id="1745969"/>
    <lineage>
        <taxon>Eukaryota</taxon>
        <taxon>Fungi</taxon>
        <taxon>Dikarya</taxon>
        <taxon>Basidiomycota</taxon>
        <taxon>Agaricomycotina</taxon>
        <taxon>Agaricomycetes</taxon>
        <taxon>Agaricomycetidae</taxon>
        <taxon>Agaricales</taxon>
        <taxon>Marasmiineae</taxon>
        <taxon>Mycenaceae</taxon>
        <taxon>Mycena</taxon>
    </lineage>
</organism>
<dbReference type="AlphaFoldDB" id="A0AAD6WPB3"/>
<keyword evidence="2" id="KW-1185">Reference proteome</keyword>
<name>A0AAD6WPB3_9AGAR</name>
<evidence type="ECO:0000313" key="2">
    <source>
        <dbReference type="Proteomes" id="UP001218188"/>
    </source>
</evidence>
<dbReference type="EMBL" id="JARJCM010000273">
    <property type="protein sequence ID" value="KAJ7020120.1"/>
    <property type="molecule type" value="Genomic_DNA"/>
</dbReference>
<evidence type="ECO:0000313" key="1">
    <source>
        <dbReference type="EMBL" id="KAJ7020120.1"/>
    </source>
</evidence>
<reference evidence="1" key="1">
    <citation type="submission" date="2023-03" db="EMBL/GenBank/DDBJ databases">
        <title>Massive genome expansion in bonnet fungi (Mycena s.s.) driven by repeated elements and novel gene families across ecological guilds.</title>
        <authorList>
            <consortium name="Lawrence Berkeley National Laboratory"/>
            <person name="Harder C.B."/>
            <person name="Miyauchi S."/>
            <person name="Viragh M."/>
            <person name="Kuo A."/>
            <person name="Thoen E."/>
            <person name="Andreopoulos B."/>
            <person name="Lu D."/>
            <person name="Skrede I."/>
            <person name="Drula E."/>
            <person name="Henrissat B."/>
            <person name="Morin E."/>
            <person name="Kohler A."/>
            <person name="Barry K."/>
            <person name="LaButti K."/>
            <person name="Morin E."/>
            <person name="Salamov A."/>
            <person name="Lipzen A."/>
            <person name="Mereny Z."/>
            <person name="Hegedus B."/>
            <person name="Baldrian P."/>
            <person name="Stursova M."/>
            <person name="Weitz H."/>
            <person name="Taylor A."/>
            <person name="Grigoriev I.V."/>
            <person name="Nagy L.G."/>
            <person name="Martin F."/>
            <person name="Kauserud H."/>
        </authorList>
    </citation>
    <scope>NUCLEOTIDE SEQUENCE</scope>
    <source>
        <strain evidence="1">CBHHK200</strain>
    </source>
</reference>
<comment type="caution">
    <text evidence="1">The sequence shown here is derived from an EMBL/GenBank/DDBJ whole genome shotgun (WGS) entry which is preliminary data.</text>
</comment>
<accession>A0AAD6WPB3</accession>
<proteinExistence type="predicted"/>
<protein>
    <submittedName>
        <fullName evidence="1">Uncharacterized protein</fullName>
    </submittedName>
</protein>
<gene>
    <name evidence="1" type="ORF">C8F04DRAFT_1242213</name>
</gene>
<dbReference type="Proteomes" id="UP001218188">
    <property type="component" value="Unassembled WGS sequence"/>
</dbReference>
<sequence length="312" mass="35080">MPGRHPTLYFQCGTLTIKAWDGTLYNVYREPLLLGSEFFSGMLSLPNPAIPSIKLAENAKQWYEKAKLLGLEGSSDDTAVEMPPQFSSWEIEMFLEFMYLQGWSNAAPDVEKACTILKISHFLVAEKGISYARFHLDHNDKLGPVLRLKLGFDYFLADWVTKAFDDLMSVPINEFSAEDEATIGWVAYRALAKAQAKVLDARLNLALRVPDVNHCNWCSNLPRCRGEWERMWTSTDGVLGAIIREELAGAEILDKLATYPHGAMVDECHRRTCEGLQDTPGKVSVLREEEGLIDEAVEDLMRSAGIPFSKKN</sequence>